<dbReference type="Proteomes" id="UP000249819">
    <property type="component" value="Unassembled WGS sequence"/>
</dbReference>
<dbReference type="AlphaFoldDB" id="A0A327W4Y3"/>
<evidence type="ECO:0000313" key="1">
    <source>
        <dbReference type="EMBL" id="RAJ83074.1"/>
    </source>
</evidence>
<accession>A0A327W4Y3</accession>
<reference evidence="1 2" key="1">
    <citation type="submission" date="2018-06" db="EMBL/GenBank/DDBJ databases">
        <title>Genomic Encyclopedia of Archaeal and Bacterial Type Strains, Phase II (KMG-II): from individual species to whole genera.</title>
        <authorList>
            <person name="Goeker M."/>
        </authorList>
    </citation>
    <scope>NUCLEOTIDE SEQUENCE [LARGE SCALE GENOMIC DNA]</scope>
    <source>
        <strain evidence="1 2">DSM 29821</strain>
    </source>
</reference>
<sequence length="211" mass="23883">MMVGSLTLVFLLVWWLKWRNNSALQPLLYRKGDTYRYRLFLLFCGIHRRLPVVESTSSMSIRSCSALRAVPLRWRSKDSVYFRLHVLASEDRVVRLCGLRQIGALLEEAVTLRWRVKDCVYFRLRMLASEDRIVRLCGLRIGPDRCSFGRGGAAALAIEGQRIFQASCAGKRRSGCTIVWIAPDRCSFGRGGDAALAGEGLRIFQASHVSK</sequence>
<organism evidence="1 2">
    <name type="scientific">Chitinophaga dinghuensis</name>
    <dbReference type="NCBI Taxonomy" id="1539050"/>
    <lineage>
        <taxon>Bacteria</taxon>
        <taxon>Pseudomonadati</taxon>
        <taxon>Bacteroidota</taxon>
        <taxon>Chitinophagia</taxon>
        <taxon>Chitinophagales</taxon>
        <taxon>Chitinophagaceae</taxon>
        <taxon>Chitinophaga</taxon>
    </lineage>
</organism>
<evidence type="ECO:0000313" key="2">
    <source>
        <dbReference type="Proteomes" id="UP000249819"/>
    </source>
</evidence>
<proteinExistence type="predicted"/>
<keyword evidence="2" id="KW-1185">Reference proteome</keyword>
<comment type="caution">
    <text evidence="1">The sequence shown here is derived from an EMBL/GenBank/DDBJ whole genome shotgun (WGS) entry which is preliminary data.</text>
</comment>
<protein>
    <submittedName>
        <fullName evidence="1">Uncharacterized protein</fullName>
    </submittedName>
</protein>
<dbReference type="EMBL" id="QLMA01000003">
    <property type="protein sequence ID" value="RAJ83074.1"/>
    <property type="molecule type" value="Genomic_DNA"/>
</dbReference>
<name>A0A327W4Y3_9BACT</name>
<gene>
    <name evidence="1" type="ORF">CLV59_10331</name>
</gene>